<evidence type="ECO:0000256" key="3">
    <source>
        <dbReference type="ARBA" id="ARBA00023082"/>
    </source>
</evidence>
<feature type="domain" description="RNA polymerase sigma factor 70 region 4 type 2" evidence="7">
    <location>
        <begin position="118"/>
        <end position="170"/>
    </location>
</feature>
<dbReference type="InterPro" id="IPR007627">
    <property type="entry name" value="RNA_pol_sigma70_r2"/>
</dbReference>
<feature type="domain" description="RNA polymerase sigma-70 region 2" evidence="6">
    <location>
        <begin position="18"/>
        <end position="86"/>
    </location>
</feature>
<evidence type="ECO:0000256" key="2">
    <source>
        <dbReference type="ARBA" id="ARBA00023015"/>
    </source>
</evidence>
<name>A0ABV6QN30_9ACTN</name>
<dbReference type="PANTHER" id="PTHR43133:SF25">
    <property type="entry name" value="RNA POLYMERASE SIGMA FACTOR RFAY-RELATED"/>
    <property type="match status" value="1"/>
</dbReference>
<dbReference type="Gene3D" id="1.10.10.10">
    <property type="entry name" value="Winged helix-like DNA-binding domain superfamily/Winged helix DNA-binding domain"/>
    <property type="match status" value="1"/>
</dbReference>
<dbReference type="SUPFAM" id="SSF88659">
    <property type="entry name" value="Sigma3 and sigma4 domains of RNA polymerase sigma factors"/>
    <property type="match status" value="1"/>
</dbReference>
<keyword evidence="4" id="KW-0804">Transcription</keyword>
<keyword evidence="9" id="KW-1185">Reference proteome</keyword>
<keyword evidence="3" id="KW-0731">Sigma factor</keyword>
<dbReference type="InterPro" id="IPR014284">
    <property type="entry name" value="RNA_pol_sigma-70_dom"/>
</dbReference>
<proteinExistence type="inferred from homology"/>
<dbReference type="PANTHER" id="PTHR43133">
    <property type="entry name" value="RNA POLYMERASE ECF-TYPE SIGMA FACTO"/>
    <property type="match status" value="1"/>
</dbReference>
<dbReference type="EMBL" id="JBHLTC010000021">
    <property type="protein sequence ID" value="MFC0626051.1"/>
    <property type="molecule type" value="Genomic_DNA"/>
</dbReference>
<protein>
    <submittedName>
        <fullName evidence="8">RNA polymerase sigma factor</fullName>
    </submittedName>
</protein>
<evidence type="ECO:0000313" key="8">
    <source>
        <dbReference type="EMBL" id="MFC0626051.1"/>
    </source>
</evidence>
<evidence type="ECO:0000313" key="9">
    <source>
        <dbReference type="Proteomes" id="UP001589890"/>
    </source>
</evidence>
<dbReference type="Pfam" id="PF04542">
    <property type="entry name" value="Sigma70_r2"/>
    <property type="match status" value="1"/>
</dbReference>
<comment type="caution">
    <text evidence="8">The sequence shown here is derived from an EMBL/GenBank/DDBJ whole genome shotgun (WGS) entry which is preliminary data.</text>
</comment>
<dbReference type="InterPro" id="IPR013249">
    <property type="entry name" value="RNA_pol_sigma70_r4_t2"/>
</dbReference>
<evidence type="ECO:0000256" key="4">
    <source>
        <dbReference type="ARBA" id="ARBA00023163"/>
    </source>
</evidence>
<gene>
    <name evidence="8" type="ORF">ACFFGN_18370</name>
</gene>
<dbReference type="SUPFAM" id="SSF88946">
    <property type="entry name" value="Sigma2 domain of RNA polymerase sigma factors"/>
    <property type="match status" value="1"/>
</dbReference>
<organism evidence="8 9">
    <name type="scientific">Kribbella deserti</name>
    <dbReference type="NCBI Taxonomy" id="1926257"/>
    <lineage>
        <taxon>Bacteria</taxon>
        <taxon>Bacillati</taxon>
        <taxon>Actinomycetota</taxon>
        <taxon>Actinomycetes</taxon>
        <taxon>Propionibacteriales</taxon>
        <taxon>Kribbellaceae</taxon>
        <taxon>Kribbella</taxon>
    </lineage>
</organism>
<dbReference type="InterPro" id="IPR013325">
    <property type="entry name" value="RNA_pol_sigma_r2"/>
</dbReference>
<evidence type="ECO:0000256" key="5">
    <source>
        <dbReference type="SAM" id="MobiDB-lite"/>
    </source>
</evidence>
<dbReference type="Gene3D" id="1.10.1740.10">
    <property type="match status" value="1"/>
</dbReference>
<dbReference type="InterPro" id="IPR013324">
    <property type="entry name" value="RNA_pol_sigma_r3/r4-like"/>
</dbReference>
<dbReference type="InterPro" id="IPR039425">
    <property type="entry name" value="RNA_pol_sigma-70-like"/>
</dbReference>
<evidence type="ECO:0000259" key="7">
    <source>
        <dbReference type="Pfam" id="PF08281"/>
    </source>
</evidence>
<feature type="region of interest" description="Disordered" evidence="5">
    <location>
        <begin position="175"/>
        <end position="208"/>
    </location>
</feature>
<dbReference type="CDD" id="cd06171">
    <property type="entry name" value="Sigma70_r4"/>
    <property type="match status" value="1"/>
</dbReference>
<dbReference type="Pfam" id="PF08281">
    <property type="entry name" value="Sigma70_r4_2"/>
    <property type="match status" value="1"/>
</dbReference>
<evidence type="ECO:0000256" key="1">
    <source>
        <dbReference type="ARBA" id="ARBA00010641"/>
    </source>
</evidence>
<evidence type="ECO:0000259" key="6">
    <source>
        <dbReference type="Pfam" id="PF04542"/>
    </source>
</evidence>
<accession>A0ABV6QN30</accession>
<dbReference type="Proteomes" id="UP001589890">
    <property type="component" value="Unassembled WGS sequence"/>
</dbReference>
<keyword evidence="2" id="KW-0805">Transcription regulation</keyword>
<reference evidence="8 9" key="1">
    <citation type="submission" date="2024-09" db="EMBL/GenBank/DDBJ databases">
        <authorList>
            <person name="Sun Q."/>
            <person name="Mori K."/>
        </authorList>
    </citation>
    <scope>NUCLEOTIDE SEQUENCE [LARGE SCALE GENOMIC DNA]</scope>
    <source>
        <strain evidence="8 9">CGMCC 1.15906</strain>
    </source>
</reference>
<sequence length="208" mass="22842">MNFRAEIRAGEVEAFGKLFDDFGRSVYNHAFRLTGNWSTAEDVMSLTFLEAWRLRAKIDPEGESLRPWLLGIATNVARNTTRTSRRHAAMVARLPAPIDQADFSDEVAGRLDDAQQLAAIRGALGRLRRPEQEVFALCVWAGLDYATAADALGIPIGTVRSRLSRARKKLSNALSNQLPAEPEPPDQSGQVLGDCGSTAVRPSQEIPR</sequence>
<comment type="similarity">
    <text evidence="1">Belongs to the sigma-70 factor family. ECF subfamily.</text>
</comment>
<dbReference type="NCBIfam" id="TIGR02937">
    <property type="entry name" value="sigma70-ECF"/>
    <property type="match status" value="1"/>
</dbReference>
<dbReference type="RefSeq" id="WP_380049169.1">
    <property type="nucleotide sequence ID" value="NZ_JBHLTC010000021.1"/>
</dbReference>
<dbReference type="InterPro" id="IPR036388">
    <property type="entry name" value="WH-like_DNA-bd_sf"/>
</dbReference>